<accession>A0ABP0P7N9</accession>
<feature type="region of interest" description="Disordered" evidence="1">
    <location>
        <begin position="152"/>
        <end position="175"/>
    </location>
</feature>
<protein>
    <submittedName>
        <fullName evidence="2">Uncharacterized protein</fullName>
    </submittedName>
</protein>
<dbReference type="Proteomes" id="UP001642484">
    <property type="component" value="Unassembled WGS sequence"/>
</dbReference>
<dbReference type="EMBL" id="CAXAMN010022696">
    <property type="protein sequence ID" value="CAK9072058.1"/>
    <property type="molecule type" value="Genomic_DNA"/>
</dbReference>
<keyword evidence="3" id="KW-1185">Reference proteome</keyword>
<gene>
    <name evidence="2" type="ORF">CCMP2556_LOCUS35439</name>
</gene>
<evidence type="ECO:0000313" key="2">
    <source>
        <dbReference type="EMBL" id="CAK9072058.1"/>
    </source>
</evidence>
<name>A0ABP0P7N9_9DINO</name>
<reference evidence="2 3" key="1">
    <citation type="submission" date="2024-02" db="EMBL/GenBank/DDBJ databases">
        <authorList>
            <person name="Chen Y."/>
            <person name="Shah S."/>
            <person name="Dougan E. K."/>
            <person name="Thang M."/>
            <person name="Chan C."/>
        </authorList>
    </citation>
    <scope>NUCLEOTIDE SEQUENCE [LARGE SCALE GENOMIC DNA]</scope>
</reference>
<evidence type="ECO:0000256" key="1">
    <source>
        <dbReference type="SAM" id="MobiDB-lite"/>
    </source>
</evidence>
<evidence type="ECO:0000313" key="3">
    <source>
        <dbReference type="Proteomes" id="UP001642484"/>
    </source>
</evidence>
<sequence>MSRVSSMAMPIDSMNIWLKPWSIGLQSCCPKSSCSFWSSIWPRKSHSSGCVQIWAAELASWARTCVNLGSHIWRVLTYHPRCFRSPRRSNVAMTDFFVVIWWTCSKAIPNLTWWWQQTFSSTSATWHRCCAPATRGLRTVGLSWPSALRPRRGAAVPTSMSPLWPRPQTAQTRGE</sequence>
<organism evidence="2 3">
    <name type="scientific">Durusdinium trenchii</name>
    <dbReference type="NCBI Taxonomy" id="1381693"/>
    <lineage>
        <taxon>Eukaryota</taxon>
        <taxon>Sar</taxon>
        <taxon>Alveolata</taxon>
        <taxon>Dinophyceae</taxon>
        <taxon>Suessiales</taxon>
        <taxon>Symbiodiniaceae</taxon>
        <taxon>Durusdinium</taxon>
    </lineage>
</organism>
<comment type="caution">
    <text evidence="2">The sequence shown here is derived from an EMBL/GenBank/DDBJ whole genome shotgun (WGS) entry which is preliminary data.</text>
</comment>
<proteinExistence type="predicted"/>